<dbReference type="CDD" id="cd01169">
    <property type="entry name" value="HMPP_kinase"/>
    <property type="match status" value="1"/>
</dbReference>
<feature type="domain" description="Pyridoxamine kinase/Phosphomethylpyrimidine kinase" evidence="15">
    <location>
        <begin position="19"/>
        <end position="269"/>
    </location>
</feature>
<evidence type="ECO:0000256" key="6">
    <source>
        <dbReference type="ARBA" id="ARBA00022840"/>
    </source>
</evidence>
<dbReference type="RefSeq" id="WP_252082744.1">
    <property type="nucleotide sequence ID" value="NZ_CP092418.1"/>
</dbReference>
<comment type="function">
    <text evidence="13">Condenses 4-methyl-5-(beta-hydroxyethyl)thiazole monophosphate (THZ-P) and 2-methyl-4-amino-5-hydroxymethyl pyrimidine pyrophosphate (HMP-PP) to form thiamine monophosphate (TMP).</text>
</comment>
<dbReference type="NCBIfam" id="NF002904">
    <property type="entry name" value="PRK03512.1"/>
    <property type="match status" value="1"/>
</dbReference>
<dbReference type="NCBIfam" id="TIGR00097">
    <property type="entry name" value="HMP-P_kinase"/>
    <property type="match status" value="1"/>
</dbReference>
<name>A0ABY4V808_9GAMM</name>
<keyword evidence="17" id="KW-1185">Reference proteome</keyword>
<reference evidence="16" key="1">
    <citation type="submission" date="2022-02" db="EMBL/GenBank/DDBJ databases">
        <title>Coral-associated bacteria.</title>
        <authorList>
            <person name="Tang K."/>
            <person name="Wang X."/>
        </authorList>
    </citation>
    <scope>NUCLEOTIDE SEQUENCE</scope>
    <source>
        <strain evidence="16">SCSIO 43006</strain>
    </source>
</reference>
<feature type="binding site" evidence="13">
    <location>
        <begin position="435"/>
        <end position="437"/>
    </location>
    <ligand>
        <name>2-[(2R,5Z)-2-carboxy-4-methylthiazol-5(2H)-ylidene]ethyl phosphate</name>
        <dbReference type="ChEBI" id="CHEBI:62899"/>
    </ligand>
</feature>
<keyword evidence="9" id="KW-0511">Multifunctional enzyme</keyword>
<evidence type="ECO:0000313" key="17">
    <source>
        <dbReference type="Proteomes" id="UP001055658"/>
    </source>
</evidence>
<keyword evidence="6" id="KW-0067">ATP-binding</keyword>
<feature type="binding site" evidence="13">
    <location>
        <position position="409"/>
    </location>
    <ligand>
        <name>4-amino-2-methyl-5-(diphosphooxymethyl)pyrimidine</name>
        <dbReference type="ChEBI" id="CHEBI:57841"/>
    </ligand>
</feature>
<dbReference type="CDD" id="cd00564">
    <property type="entry name" value="TMP_TenI"/>
    <property type="match status" value="1"/>
</dbReference>
<dbReference type="InterPro" id="IPR004399">
    <property type="entry name" value="HMP/HMP-P_kinase_dom"/>
</dbReference>
<keyword evidence="7 13" id="KW-0460">Magnesium</keyword>
<protein>
    <recommendedName>
        <fullName evidence="13">Thiamine-phosphate synthase</fullName>
        <shortName evidence="13">TP synthase</shortName>
        <shortName evidence="13">TPS</shortName>
        <ecNumber evidence="13">2.5.1.3</ecNumber>
    </recommendedName>
    <alternativeName>
        <fullName evidence="13">Thiamine-phosphate pyrophosphorylase</fullName>
        <shortName evidence="13">TMP pyrophosphorylase</shortName>
        <shortName evidence="13">TMP-PPase</shortName>
    </alternativeName>
</protein>
<feature type="binding site" evidence="13">
    <location>
        <position position="467"/>
    </location>
    <ligand>
        <name>2-[(2R,5Z)-2-carboxy-4-methylthiazol-5(2H)-ylidene]ethyl phosphate</name>
        <dbReference type="ChEBI" id="CHEBI:62899"/>
    </ligand>
</feature>
<comment type="catalytic activity">
    <reaction evidence="12 13">
        <text>2-[(2R,5Z)-2-carboxy-4-methylthiazol-5(2H)-ylidene]ethyl phosphate + 4-amino-2-methyl-5-(diphosphooxymethyl)pyrimidine + 2 H(+) = thiamine phosphate + CO2 + diphosphate</text>
        <dbReference type="Rhea" id="RHEA:47844"/>
        <dbReference type="ChEBI" id="CHEBI:15378"/>
        <dbReference type="ChEBI" id="CHEBI:16526"/>
        <dbReference type="ChEBI" id="CHEBI:33019"/>
        <dbReference type="ChEBI" id="CHEBI:37575"/>
        <dbReference type="ChEBI" id="CHEBI:57841"/>
        <dbReference type="ChEBI" id="CHEBI:62899"/>
        <dbReference type="EC" id="2.5.1.3"/>
    </reaction>
</comment>
<dbReference type="InterPro" id="IPR036206">
    <property type="entry name" value="ThiamineP_synth_sf"/>
</dbReference>
<dbReference type="InterPro" id="IPR022998">
    <property type="entry name" value="ThiamineP_synth_TenI"/>
</dbReference>
<sequence>MRDQLQLKKPIVWTIAGSDSGGGAGIQADLLTFADLGCYGCSAITANTAQNTVEVTAINAVSLEVLGSQLQALRRDLFPAAIKIGLLANAEQVVAVADFLRQLQAVQPVPVIYDPVAVATNGAGLTEGSITATVLAQLMPQCDLVTPNLHELEWLTGASVTGAESIVQAARQLHAHGGTAILVTGGHTQLRAGEVADLLWDGEKADWFIGREVSSTGTHGTGCTLSSAIAACRALGYPLRDACVVGKAYVQRGLRRGNNAHIGAGAGPVGHCGWPLDLIDFPEILVPGEERALDYGFGVAQPLVQGFAQTDSQALGLYPVVDTVEWLQRLAELGVRTLQLRIKNPGGDLRAQIERAVAIGRTYNLRLFINDYWQLAIECGAYGVHLGQEDLQSADLRAIQAAGLKLGISTHGFYELLLAYRYRPSYLAIGAIYATNTKDMSDQLQGVQKLARMAALLPEYPLVAIGGINMQRASEVIASGVGSIALVSAITKAKDYKQAVADFNVLFKGKHAEVEPC</sequence>
<dbReference type="PANTHER" id="PTHR20858:SF17">
    <property type="entry name" value="HYDROXYMETHYLPYRIMIDINE_PHOSPHOMETHYLPYRIMIDINE KINASE THI20-RELATED"/>
    <property type="match status" value="1"/>
</dbReference>
<dbReference type="EC" id="2.5.1.3" evidence="13"/>
<dbReference type="GO" id="GO:0004789">
    <property type="term" value="F:thiamine-phosphate diphosphorylase activity"/>
    <property type="evidence" value="ECO:0007669"/>
    <property type="project" value="UniProtKB-EC"/>
</dbReference>
<dbReference type="InterPro" id="IPR029056">
    <property type="entry name" value="Ribokinase-like"/>
</dbReference>
<feature type="binding site" evidence="13">
    <location>
        <begin position="487"/>
        <end position="488"/>
    </location>
    <ligand>
        <name>2-[(2R,5Z)-2-carboxy-4-methylthiazol-5(2H)-ylidene]ethyl phosphate</name>
        <dbReference type="ChEBI" id="CHEBI:62899"/>
    </ligand>
</feature>
<feature type="binding site" evidence="13">
    <location>
        <begin position="339"/>
        <end position="343"/>
    </location>
    <ligand>
        <name>4-amino-2-methyl-5-(diphosphooxymethyl)pyrimidine</name>
        <dbReference type="ChEBI" id="CHEBI:57841"/>
    </ligand>
</feature>
<evidence type="ECO:0000256" key="5">
    <source>
        <dbReference type="ARBA" id="ARBA00022777"/>
    </source>
</evidence>
<gene>
    <name evidence="13 16" type="primary">thiE</name>
    <name evidence="16" type="ORF">MJO52_15175</name>
</gene>
<dbReference type="Pfam" id="PF02581">
    <property type="entry name" value="TMP-TENI"/>
    <property type="match status" value="1"/>
</dbReference>
<dbReference type="HAMAP" id="MF_00097">
    <property type="entry name" value="TMP_synthase"/>
    <property type="match status" value="1"/>
</dbReference>
<evidence type="ECO:0000259" key="14">
    <source>
        <dbReference type="Pfam" id="PF02581"/>
    </source>
</evidence>
<dbReference type="Gene3D" id="3.40.1190.20">
    <property type="match status" value="1"/>
</dbReference>
<keyword evidence="5" id="KW-0418">Kinase</keyword>
<keyword evidence="4" id="KW-0547">Nucleotide-binding</keyword>
<keyword evidence="8 13" id="KW-0784">Thiamine biosynthesis</keyword>
<feature type="binding site" evidence="13">
    <location>
        <position position="370"/>
    </location>
    <ligand>
        <name>4-amino-2-methyl-5-(diphosphooxymethyl)pyrimidine</name>
        <dbReference type="ChEBI" id="CHEBI:57841"/>
    </ligand>
</feature>
<comment type="similarity">
    <text evidence="13">Belongs to the thiamine-phosphate synthase family.</text>
</comment>
<organism evidence="16 17">
    <name type="scientific">Microbulbifer variabilis</name>
    <dbReference type="NCBI Taxonomy" id="266805"/>
    <lineage>
        <taxon>Bacteria</taxon>
        <taxon>Pseudomonadati</taxon>
        <taxon>Pseudomonadota</taxon>
        <taxon>Gammaproteobacteria</taxon>
        <taxon>Cellvibrionales</taxon>
        <taxon>Microbulbiferaceae</taxon>
        <taxon>Microbulbifer</taxon>
    </lineage>
</organism>
<accession>A0ABY4V808</accession>
<dbReference type="NCBIfam" id="TIGR00693">
    <property type="entry name" value="thiE"/>
    <property type="match status" value="1"/>
</dbReference>
<evidence type="ECO:0000256" key="7">
    <source>
        <dbReference type="ARBA" id="ARBA00022842"/>
    </source>
</evidence>
<comment type="catalytic activity">
    <reaction evidence="11 13">
        <text>2-(2-carboxy-4-methylthiazol-5-yl)ethyl phosphate + 4-amino-2-methyl-5-(diphosphooxymethyl)pyrimidine + 2 H(+) = thiamine phosphate + CO2 + diphosphate</text>
        <dbReference type="Rhea" id="RHEA:47848"/>
        <dbReference type="ChEBI" id="CHEBI:15378"/>
        <dbReference type="ChEBI" id="CHEBI:16526"/>
        <dbReference type="ChEBI" id="CHEBI:33019"/>
        <dbReference type="ChEBI" id="CHEBI:37575"/>
        <dbReference type="ChEBI" id="CHEBI:57841"/>
        <dbReference type="ChEBI" id="CHEBI:62890"/>
        <dbReference type="EC" id="2.5.1.3"/>
    </reaction>
</comment>
<evidence type="ECO:0000256" key="3">
    <source>
        <dbReference type="ARBA" id="ARBA00022723"/>
    </source>
</evidence>
<dbReference type="SUPFAM" id="SSF51391">
    <property type="entry name" value="Thiamin phosphate synthase"/>
    <property type="match status" value="1"/>
</dbReference>
<evidence type="ECO:0000256" key="11">
    <source>
        <dbReference type="ARBA" id="ARBA00047851"/>
    </source>
</evidence>
<dbReference type="SUPFAM" id="SSF53613">
    <property type="entry name" value="Ribokinase-like"/>
    <property type="match status" value="1"/>
</dbReference>
<dbReference type="Proteomes" id="UP001055658">
    <property type="component" value="Chromosome"/>
</dbReference>
<evidence type="ECO:0000256" key="13">
    <source>
        <dbReference type="HAMAP-Rule" id="MF_00097"/>
    </source>
</evidence>
<proteinExistence type="inferred from homology"/>
<comment type="pathway">
    <text evidence="1 13">Cofactor biosynthesis; thiamine diphosphate biosynthesis; thiamine phosphate from 4-amino-2-methyl-5-diphosphomethylpyrimidine and 4-methyl-5-(2-phosphoethyl)-thiazole: step 1/1.</text>
</comment>
<dbReference type="InterPro" id="IPR034291">
    <property type="entry name" value="TMP_synthase"/>
</dbReference>
<feature type="binding site" evidence="13">
    <location>
        <position position="390"/>
    </location>
    <ligand>
        <name>Mg(2+)</name>
        <dbReference type="ChEBI" id="CHEBI:18420"/>
    </ligand>
</feature>
<dbReference type="Pfam" id="PF08543">
    <property type="entry name" value="Phos_pyr_kin"/>
    <property type="match status" value="1"/>
</dbReference>
<comment type="catalytic activity">
    <reaction evidence="10 13">
        <text>4-methyl-5-(2-phosphooxyethyl)-thiazole + 4-amino-2-methyl-5-(diphosphooxymethyl)pyrimidine + H(+) = thiamine phosphate + diphosphate</text>
        <dbReference type="Rhea" id="RHEA:22328"/>
        <dbReference type="ChEBI" id="CHEBI:15378"/>
        <dbReference type="ChEBI" id="CHEBI:33019"/>
        <dbReference type="ChEBI" id="CHEBI:37575"/>
        <dbReference type="ChEBI" id="CHEBI:57841"/>
        <dbReference type="ChEBI" id="CHEBI:58296"/>
        <dbReference type="EC" id="2.5.1.3"/>
    </reaction>
</comment>
<feature type="domain" description="Thiamine phosphate synthase/TenI" evidence="14">
    <location>
        <begin position="322"/>
        <end position="490"/>
    </location>
</feature>
<evidence type="ECO:0000256" key="10">
    <source>
        <dbReference type="ARBA" id="ARBA00047334"/>
    </source>
</evidence>
<feature type="binding site" evidence="13">
    <location>
        <position position="371"/>
    </location>
    <ligand>
        <name>Mg(2+)</name>
        <dbReference type="ChEBI" id="CHEBI:18420"/>
    </ligand>
</feature>
<evidence type="ECO:0000256" key="9">
    <source>
        <dbReference type="ARBA" id="ARBA00023268"/>
    </source>
</evidence>
<comment type="cofactor">
    <cofactor evidence="13">
        <name>Mg(2+)</name>
        <dbReference type="ChEBI" id="CHEBI:18420"/>
    </cofactor>
    <text evidence="13">Binds 1 Mg(2+) ion per subunit.</text>
</comment>
<dbReference type="Gene3D" id="3.20.20.70">
    <property type="entry name" value="Aldolase class I"/>
    <property type="match status" value="1"/>
</dbReference>
<feature type="binding site" evidence="13">
    <location>
        <position position="438"/>
    </location>
    <ligand>
        <name>4-amino-2-methyl-5-(diphosphooxymethyl)pyrimidine</name>
        <dbReference type="ChEBI" id="CHEBI:57841"/>
    </ligand>
</feature>
<dbReference type="InterPro" id="IPR013749">
    <property type="entry name" value="PM/HMP-P_kinase-1"/>
</dbReference>
<keyword evidence="2 13" id="KW-0808">Transferase</keyword>
<evidence type="ECO:0000256" key="4">
    <source>
        <dbReference type="ARBA" id="ARBA00022741"/>
    </source>
</evidence>
<evidence type="ECO:0000259" key="15">
    <source>
        <dbReference type="Pfam" id="PF08543"/>
    </source>
</evidence>
<evidence type="ECO:0000256" key="1">
    <source>
        <dbReference type="ARBA" id="ARBA00005165"/>
    </source>
</evidence>
<evidence type="ECO:0000256" key="2">
    <source>
        <dbReference type="ARBA" id="ARBA00022679"/>
    </source>
</evidence>
<dbReference type="InterPro" id="IPR013785">
    <property type="entry name" value="Aldolase_TIM"/>
</dbReference>
<dbReference type="EMBL" id="CP092418">
    <property type="protein sequence ID" value="USD20411.1"/>
    <property type="molecule type" value="Genomic_DNA"/>
</dbReference>
<dbReference type="PANTHER" id="PTHR20858">
    <property type="entry name" value="PHOSPHOMETHYLPYRIMIDINE KINASE"/>
    <property type="match status" value="1"/>
</dbReference>
<evidence type="ECO:0000256" key="12">
    <source>
        <dbReference type="ARBA" id="ARBA00047883"/>
    </source>
</evidence>
<evidence type="ECO:0000256" key="8">
    <source>
        <dbReference type="ARBA" id="ARBA00022977"/>
    </source>
</evidence>
<evidence type="ECO:0000313" key="16">
    <source>
        <dbReference type="EMBL" id="USD20411.1"/>
    </source>
</evidence>
<keyword evidence="3 13" id="KW-0479">Metal-binding</keyword>